<dbReference type="Gene3D" id="3.40.50.1820">
    <property type="entry name" value="alpha/beta hydrolase"/>
    <property type="match status" value="1"/>
</dbReference>
<dbReference type="InterPro" id="IPR051601">
    <property type="entry name" value="Serine_prot/Carboxylest_S33"/>
</dbReference>
<feature type="domain" description="AB hydrolase-1" evidence="3">
    <location>
        <begin position="69"/>
        <end position="235"/>
    </location>
</feature>
<dbReference type="EMBL" id="ML210176">
    <property type="protein sequence ID" value="TFK26280.1"/>
    <property type="molecule type" value="Genomic_DNA"/>
</dbReference>
<dbReference type="InterPro" id="IPR029058">
    <property type="entry name" value="AB_hydrolase_fold"/>
</dbReference>
<evidence type="ECO:0000313" key="4">
    <source>
        <dbReference type="EMBL" id="TFK26280.1"/>
    </source>
</evidence>
<reference evidence="4 5" key="1">
    <citation type="journal article" date="2019" name="Nat. Ecol. Evol.">
        <title>Megaphylogeny resolves global patterns of mushroom evolution.</title>
        <authorList>
            <person name="Varga T."/>
            <person name="Krizsan K."/>
            <person name="Foldi C."/>
            <person name="Dima B."/>
            <person name="Sanchez-Garcia M."/>
            <person name="Sanchez-Ramirez S."/>
            <person name="Szollosi G.J."/>
            <person name="Szarkandi J.G."/>
            <person name="Papp V."/>
            <person name="Albert L."/>
            <person name="Andreopoulos W."/>
            <person name="Angelini C."/>
            <person name="Antonin V."/>
            <person name="Barry K.W."/>
            <person name="Bougher N.L."/>
            <person name="Buchanan P."/>
            <person name="Buyck B."/>
            <person name="Bense V."/>
            <person name="Catcheside P."/>
            <person name="Chovatia M."/>
            <person name="Cooper J."/>
            <person name="Damon W."/>
            <person name="Desjardin D."/>
            <person name="Finy P."/>
            <person name="Geml J."/>
            <person name="Haridas S."/>
            <person name="Hughes K."/>
            <person name="Justo A."/>
            <person name="Karasinski D."/>
            <person name="Kautmanova I."/>
            <person name="Kiss B."/>
            <person name="Kocsube S."/>
            <person name="Kotiranta H."/>
            <person name="LaButti K.M."/>
            <person name="Lechner B.E."/>
            <person name="Liimatainen K."/>
            <person name="Lipzen A."/>
            <person name="Lukacs Z."/>
            <person name="Mihaltcheva S."/>
            <person name="Morgado L.N."/>
            <person name="Niskanen T."/>
            <person name="Noordeloos M.E."/>
            <person name="Ohm R.A."/>
            <person name="Ortiz-Santana B."/>
            <person name="Ovrebo C."/>
            <person name="Racz N."/>
            <person name="Riley R."/>
            <person name="Savchenko A."/>
            <person name="Shiryaev A."/>
            <person name="Soop K."/>
            <person name="Spirin V."/>
            <person name="Szebenyi C."/>
            <person name="Tomsovsky M."/>
            <person name="Tulloss R.E."/>
            <person name="Uehling J."/>
            <person name="Grigoriev I.V."/>
            <person name="Vagvolgyi C."/>
            <person name="Papp T."/>
            <person name="Martin F.M."/>
            <person name="Miettinen O."/>
            <person name="Hibbett D.S."/>
            <person name="Nagy L.G."/>
        </authorList>
    </citation>
    <scope>NUCLEOTIDE SEQUENCE [LARGE SCALE GENOMIC DNA]</scope>
    <source>
        <strain evidence="4 5">CBS 121175</strain>
    </source>
</reference>
<dbReference type="Proteomes" id="UP000307440">
    <property type="component" value="Unassembled WGS sequence"/>
</dbReference>
<accession>A0A5C3L0S9</accession>
<keyword evidence="5" id="KW-1185">Reference proteome</keyword>
<protein>
    <submittedName>
        <fullName evidence="4">Alpha/beta-hydrolase</fullName>
    </submittedName>
</protein>
<proteinExistence type="inferred from homology"/>
<dbReference type="PANTHER" id="PTHR43248">
    <property type="entry name" value="2-SUCCINYL-6-HYDROXY-2,4-CYCLOHEXADIENE-1-CARBOXYLATE SYNTHASE"/>
    <property type="match status" value="1"/>
</dbReference>
<evidence type="ECO:0000256" key="1">
    <source>
        <dbReference type="ARBA" id="ARBA00010088"/>
    </source>
</evidence>
<dbReference type="OrthoDB" id="1898734at2759"/>
<dbReference type="Pfam" id="PF00561">
    <property type="entry name" value="Abhydrolase_1"/>
    <property type="match status" value="1"/>
</dbReference>
<gene>
    <name evidence="4" type="ORF">FA15DRAFT_616012</name>
</gene>
<dbReference type="PANTHER" id="PTHR43248:SF2">
    <property type="entry name" value="PROLYL AMINOPEPTIDASE"/>
    <property type="match status" value="1"/>
</dbReference>
<dbReference type="AlphaFoldDB" id="A0A5C3L0S9"/>
<comment type="similarity">
    <text evidence="1">Belongs to the peptidase S33 family.</text>
</comment>
<name>A0A5C3L0S9_COPMA</name>
<evidence type="ECO:0000313" key="5">
    <source>
        <dbReference type="Proteomes" id="UP000307440"/>
    </source>
</evidence>
<dbReference type="SUPFAM" id="SSF53474">
    <property type="entry name" value="alpha/beta-Hydrolases"/>
    <property type="match status" value="1"/>
</dbReference>
<dbReference type="GO" id="GO:0006508">
    <property type="term" value="P:proteolysis"/>
    <property type="evidence" value="ECO:0007669"/>
    <property type="project" value="InterPro"/>
</dbReference>
<evidence type="ECO:0000259" key="3">
    <source>
        <dbReference type="Pfam" id="PF00561"/>
    </source>
</evidence>
<keyword evidence="2 4" id="KW-0378">Hydrolase</keyword>
<dbReference type="STRING" id="230819.A0A5C3L0S9"/>
<dbReference type="InterPro" id="IPR002410">
    <property type="entry name" value="Peptidase_S33"/>
</dbReference>
<dbReference type="GO" id="GO:0008233">
    <property type="term" value="F:peptidase activity"/>
    <property type="evidence" value="ECO:0007669"/>
    <property type="project" value="InterPro"/>
</dbReference>
<evidence type="ECO:0000256" key="2">
    <source>
        <dbReference type="ARBA" id="ARBA00022801"/>
    </source>
</evidence>
<sequence length="461" mass="51981">MSDIQAQAANLISDLETYTVKDGLKIEERFFYVPLDHSKPEGSTIRIFARRSVPKDKAAKPKDEEKLPYVVYLQGGPGFEVGLRGNSGFAAELYKKGYQVLWLDQRGTGLSTPLSPETLPENVKTDEEIAAYLRHFRADSIVKDCEFIRKILLGDRTESADQKWTIIGQSFGGFCSLTYLSFYPEGLKEVFLTGGLAPLGNGPDPVYEALAPRVIKRNQIYYEKYPADVKRVRFIMGHLASHTVKTPNGGHLTPRRFQQLGLEFGMQGGIDSVHQLVLRSSNDLELFKKISYKTLQSIEQAQSLDGNALYAILHEAIYCQGQASNWSALRVTQRYSQFSWEAVQSLEDTEPVYFTGEMIFPHMFDDYANLRPWKGAAEILAKDASWGPLYDLDVLAKNEVKVSAVTYFNDIYVDFNLAQDTATKVGNVEQYITNQLVHDGIRQDAVDVIKRLLSISKREID</sequence>
<dbReference type="InterPro" id="IPR000073">
    <property type="entry name" value="AB_hydrolase_1"/>
</dbReference>
<dbReference type="PRINTS" id="PR00793">
    <property type="entry name" value="PROAMNOPTASE"/>
</dbReference>
<organism evidence="4 5">
    <name type="scientific">Coprinopsis marcescibilis</name>
    <name type="common">Agaric fungus</name>
    <name type="synonym">Psathyrella marcescibilis</name>
    <dbReference type="NCBI Taxonomy" id="230819"/>
    <lineage>
        <taxon>Eukaryota</taxon>
        <taxon>Fungi</taxon>
        <taxon>Dikarya</taxon>
        <taxon>Basidiomycota</taxon>
        <taxon>Agaricomycotina</taxon>
        <taxon>Agaricomycetes</taxon>
        <taxon>Agaricomycetidae</taxon>
        <taxon>Agaricales</taxon>
        <taxon>Agaricineae</taxon>
        <taxon>Psathyrellaceae</taxon>
        <taxon>Coprinopsis</taxon>
    </lineage>
</organism>